<dbReference type="KEGG" id="rer:RER_20110"/>
<evidence type="ECO:0000313" key="7">
    <source>
        <dbReference type="EMBL" id="BAH32719.1"/>
    </source>
</evidence>
<feature type="transmembrane region" description="Helical" evidence="6">
    <location>
        <begin position="228"/>
        <end position="247"/>
    </location>
</feature>
<dbReference type="Pfam" id="PF03631">
    <property type="entry name" value="Virul_fac_BrkB"/>
    <property type="match status" value="1"/>
</dbReference>
<evidence type="ECO:0000256" key="4">
    <source>
        <dbReference type="ARBA" id="ARBA00022989"/>
    </source>
</evidence>
<dbReference type="InterPro" id="IPR005274">
    <property type="entry name" value="IM_pro_YhjD"/>
</dbReference>
<reference evidence="7 8" key="2">
    <citation type="journal article" date="2006" name="Environ. Microbiol.">
        <title>Sequence analysis of three plasmids harboured in Rhodococcus erythropolis strain PR4.</title>
        <authorList>
            <person name="Sekine M."/>
            <person name="Tanikawa S."/>
            <person name="Omata S."/>
            <person name="Saito M."/>
            <person name="Fujisawa T."/>
            <person name="Tsukatani N."/>
            <person name="Tajima T."/>
            <person name="Sekigawa T."/>
            <person name="Kosugi H."/>
            <person name="Matsuo Y."/>
            <person name="Nishiko R."/>
            <person name="Imamura K."/>
            <person name="Ito M."/>
            <person name="Narita H."/>
            <person name="Tago S."/>
            <person name="Fujita N."/>
            <person name="Harayama S."/>
        </authorList>
    </citation>
    <scope>NUCLEOTIDE SEQUENCE [LARGE SCALE GENOMIC DNA]</scope>
    <source>
        <strain evidence="8">PR4 / NBRC 100887</strain>
    </source>
</reference>
<dbReference type="PANTHER" id="PTHR30213:SF1">
    <property type="entry name" value="INNER MEMBRANE PROTEIN YHJD"/>
    <property type="match status" value="1"/>
</dbReference>
<feature type="transmembrane region" description="Helical" evidence="6">
    <location>
        <begin position="114"/>
        <end position="135"/>
    </location>
</feature>
<keyword evidence="2" id="KW-1003">Cell membrane</keyword>
<dbReference type="GO" id="GO:0005886">
    <property type="term" value="C:plasma membrane"/>
    <property type="evidence" value="ECO:0007669"/>
    <property type="project" value="UniProtKB-SubCell"/>
</dbReference>
<evidence type="ECO:0000256" key="5">
    <source>
        <dbReference type="ARBA" id="ARBA00023136"/>
    </source>
</evidence>
<feature type="transmembrane region" description="Helical" evidence="6">
    <location>
        <begin position="323"/>
        <end position="343"/>
    </location>
</feature>
<evidence type="ECO:0000256" key="3">
    <source>
        <dbReference type="ARBA" id="ARBA00022692"/>
    </source>
</evidence>
<proteinExistence type="predicted"/>
<accession>C0ZWI4</accession>
<comment type="subcellular location">
    <subcellularLocation>
        <location evidence="1">Cell membrane</location>
        <topology evidence="1">Multi-pass membrane protein</topology>
    </subcellularLocation>
</comment>
<feature type="transmembrane region" description="Helical" evidence="6">
    <location>
        <begin position="44"/>
        <end position="72"/>
    </location>
</feature>
<evidence type="ECO:0000256" key="6">
    <source>
        <dbReference type="SAM" id="Phobius"/>
    </source>
</evidence>
<organism evidence="7 8">
    <name type="scientific">Rhodococcus erythropolis (strain PR4 / NBRC 100887)</name>
    <dbReference type="NCBI Taxonomy" id="234621"/>
    <lineage>
        <taxon>Bacteria</taxon>
        <taxon>Bacillati</taxon>
        <taxon>Actinomycetota</taxon>
        <taxon>Actinomycetes</taxon>
        <taxon>Mycobacteriales</taxon>
        <taxon>Nocardiaceae</taxon>
        <taxon>Rhodococcus</taxon>
        <taxon>Rhodococcus erythropolis group</taxon>
    </lineage>
</organism>
<reference evidence="8" key="1">
    <citation type="submission" date="2005-03" db="EMBL/GenBank/DDBJ databases">
        <title>Comparison of the complete genome sequences of Rhodococcus erythropolis PR4 and Rhodococcus opacus B4.</title>
        <authorList>
            <person name="Takarada H."/>
            <person name="Sekine M."/>
            <person name="Hosoyama A."/>
            <person name="Yamada R."/>
            <person name="Fujisawa T."/>
            <person name="Omata S."/>
            <person name="Shimizu A."/>
            <person name="Tsukatani N."/>
            <person name="Tanikawa S."/>
            <person name="Fujita N."/>
            <person name="Harayama S."/>
        </authorList>
    </citation>
    <scope>NUCLEOTIDE SEQUENCE [LARGE SCALE GENOMIC DNA]</scope>
    <source>
        <strain evidence="8">PR4 / NBRC 100887</strain>
    </source>
</reference>
<name>C0ZWI4_RHOE4</name>
<feature type="transmembrane region" description="Helical" evidence="6">
    <location>
        <begin position="198"/>
        <end position="221"/>
    </location>
</feature>
<feature type="transmembrane region" description="Helical" evidence="6">
    <location>
        <begin position="156"/>
        <end position="178"/>
    </location>
</feature>
<dbReference type="eggNOG" id="COG1295">
    <property type="taxonomic scope" value="Bacteria"/>
</dbReference>
<sequence>MRGTAMADTDDDAPSFLEKQRAARPWLDHLVRAAGRFQEQKGDYYAAGITYFSVLALIPIMMVAFAVAGFVLAGHPEYLESIQEQITKSIPGSLGDTINTLIDSAIDSRASVGIFGLLGAAYAGLGWMANVRDALTAMWESKREPKGFVRTKLGDAGALIGLALAMVVSLGMSALSSGPVATQIVKWLNLENITGVGVGLRVVSLLLSLLATWAVFLWVIARLPREPVTLRSAAQAALIAAVVFEIFKQVGAIYLAAVTSGPAGVAFGPIIGLLVFVFTASRMLLFCTAWAATTKESMALAFVPPPDPAVISPRIVVSDGASPSRVAALIATGAVAGLGLSGFMRRRPR</sequence>
<dbReference type="HOGENOM" id="CLU_050028_0_1_11"/>
<evidence type="ECO:0000256" key="1">
    <source>
        <dbReference type="ARBA" id="ARBA00004651"/>
    </source>
</evidence>
<dbReference type="PANTHER" id="PTHR30213">
    <property type="entry name" value="INNER MEMBRANE PROTEIN YHJD"/>
    <property type="match status" value="1"/>
</dbReference>
<dbReference type="InterPro" id="IPR017039">
    <property type="entry name" value="Virul_fac_BrkB"/>
</dbReference>
<dbReference type="AlphaFoldDB" id="C0ZWI4"/>
<keyword evidence="4 6" id="KW-1133">Transmembrane helix</keyword>
<gene>
    <name evidence="7" type="ordered locus">RER_20110</name>
</gene>
<protein>
    <submittedName>
        <fullName evidence="7">Conserved hypothetical membrane protein</fullName>
    </submittedName>
</protein>
<dbReference type="EMBL" id="AP008957">
    <property type="protein sequence ID" value="BAH32719.1"/>
    <property type="molecule type" value="Genomic_DNA"/>
</dbReference>
<keyword evidence="3 6" id="KW-0812">Transmembrane</keyword>
<dbReference type="Proteomes" id="UP000002204">
    <property type="component" value="Chromosome"/>
</dbReference>
<evidence type="ECO:0000313" key="8">
    <source>
        <dbReference type="Proteomes" id="UP000002204"/>
    </source>
</evidence>
<evidence type="ECO:0000256" key="2">
    <source>
        <dbReference type="ARBA" id="ARBA00022475"/>
    </source>
</evidence>
<dbReference type="NCBIfam" id="TIGR00766">
    <property type="entry name" value="inner membrane protein YhjD"/>
    <property type="match status" value="1"/>
</dbReference>
<keyword evidence="5 6" id="KW-0472">Membrane</keyword>